<protein>
    <submittedName>
        <fullName evidence="3">NAD(P)H-binding protein</fullName>
    </submittedName>
</protein>
<feature type="domain" description="NAD(P)-binding" evidence="2">
    <location>
        <begin position="9"/>
        <end position="141"/>
    </location>
</feature>
<dbReference type="InterPro" id="IPR036291">
    <property type="entry name" value="NAD(P)-bd_dom_sf"/>
</dbReference>
<reference evidence="4" key="1">
    <citation type="journal article" date="2019" name="Int. J. Syst. Evol. Microbiol.">
        <title>The Global Catalogue of Microorganisms (GCM) 10K type strain sequencing project: providing services to taxonomists for standard genome sequencing and annotation.</title>
        <authorList>
            <consortium name="The Broad Institute Genomics Platform"/>
            <consortium name="The Broad Institute Genome Sequencing Center for Infectious Disease"/>
            <person name="Wu L."/>
            <person name="Ma J."/>
        </authorList>
    </citation>
    <scope>NUCLEOTIDE SEQUENCE [LARGE SCALE GENOMIC DNA]</scope>
    <source>
        <strain evidence="4">KCTC 52232</strain>
    </source>
</reference>
<dbReference type="PANTHER" id="PTHR14097:SF7">
    <property type="entry name" value="OXIDOREDUCTASE HTATIP2"/>
    <property type="match status" value="1"/>
</dbReference>
<dbReference type="InterPro" id="IPR016040">
    <property type="entry name" value="NAD(P)-bd_dom"/>
</dbReference>
<evidence type="ECO:0000256" key="1">
    <source>
        <dbReference type="SAM" id="Phobius"/>
    </source>
</evidence>
<feature type="transmembrane region" description="Helical" evidence="1">
    <location>
        <begin position="160"/>
        <end position="180"/>
    </location>
</feature>
<gene>
    <name evidence="3" type="ORF">ACFSYC_02280</name>
</gene>
<keyword evidence="1" id="KW-1133">Transmembrane helix</keyword>
<keyword evidence="4" id="KW-1185">Reference proteome</keyword>
<accession>A0ABW5XNK1</accession>
<dbReference type="Proteomes" id="UP001597601">
    <property type="component" value="Unassembled WGS sequence"/>
</dbReference>
<organism evidence="3 4">
    <name type="scientific">Mucilaginibacter antarcticus</name>
    <dbReference type="NCBI Taxonomy" id="1855725"/>
    <lineage>
        <taxon>Bacteria</taxon>
        <taxon>Pseudomonadati</taxon>
        <taxon>Bacteroidota</taxon>
        <taxon>Sphingobacteriia</taxon>
        <taxon>Sphingobacteriales</taxon>
        <taxon>Sphingobacteriaceae</taxon>
        <taxon>Mucilaginibacter</taxon>
    </lineage>
</organism>
<comment type="caution">
    <text evidence="3">The sequence shown here is derived from an EMBL/GenBank/DDBJ whole genome shotgun (WGS) entry which is preliminary data.</text>
</comment>
<name>A0ABW5XNK1_9SPHI</name>
<evidence type="ECO:0000313" key="4">
    <source>
        <dbReference type="Proteomes" id="UP001597601"/>
    </source>
</evidence>
<dbReference type="PANTHER" id="PTHR14097">
    <property type="entry name" value="OXIDOREDUCTASE HTATIP2"/>
    <property type="match status" value="1"/>
</dbReference>
<sequence length="218" mass="24379">MTKKAIIVGASGLIGSNLLDILLTQTDYDEVLVIARKKSKNKNIKLSQLVIDFDKLDDFKDQITGNVLFCCLGTTRKATPDLADYRKIDHDYPVKLAEIALENGISQFHYVSAIGANSRSSNFYTKIKGDAEDDLKQVGLKSLQIYEPSLLIGNRKKRRMIESIASILMTIINPLLLGGLRKYRAIKAINVAKAMFKQSLKNKVGIQIYTTDQIQKRA</sequence>
<dbReference type="SUPFAM" id="SSF51735">
    <property type="entry name" value="NAD(P)-binding Rossmann-fold domains"/>
    <property type="match status" value="1"/>
</dbReference>
<evidence type="ECO:0000313" key="3">
    <source>
        <dbReference type="EMBL" id="MFD2863503.1"/>
    </source>
</evidence>
<dbReference type="Pfam" id="PF13460">
    <property type="entry name" value="NAD_binding_10"/>
    <property type="match status" value="1"/>
</dbReference>
<proteinExistence type="predicted"/>
<dbReference type="EMBL" id="JBHUON010000002">
    <property type="protein sequence ID" value="MFD2863503.1"/>
    <property type="molecule type" value="Genomic_DNA"/>
</dbReference>
<dbReference type="Gene3D" id="3.40.50.720">
    <property type="entry name" value="NAD(P)-binding Rossmann-like Domain"/>
    <property type="match status" value="1"/>
</dbReference>
<keyword evidence="1" id="KW-0812">Transmembrane</keyword>
<keyword evidence="1" id="KW-0472">Membrane</keyword>
<dbReference type="RefSeq" id="WP_377123090.1">
    <property type="nucleotide sequence ID" value="NZ_JBHUHN010000001.1"/>
</dbReference>
<evidence type="ECO:0000259" key="2">
    <source>
        <dbReference type="Pfam" id="PF13460"/>
    </source>
</evidence>